<dbReference type="EMBL" id="JAAKZV010000329">
    <property type="protein sequence ID" value="NGN69697.1"/>
    <property type="molecule type" value="Genomic_DNA"/>
</dbReference>
<proteinExistence type="predicted"/>
<evidence type="ECO:0000256" key="1">
    <source>
        <dbReference type="SAM" id="SignalP"/>
    </source>
</evidence>
<dbReference type="AlphaFoldDB" id="A0A6G4UE67"/>
<gene>
    <name evidence="2" type="ORF">G5C51_38150</name>
</gene>
<evidence type="ECO:0000313" key="2">
    <source>
        <dbReference type="EMBL" id="NGN69697.1"/>
    </source>
</evidence>
<reference evidence="2 3" key="1">
    <citation type="submission" date="2020-02" db="EMBL/GenBank/DDBJ databases">
        <title>Whole-genome analyses of novel actinobacteria.</title>
        <authorList>
            <person name="Sahin N."/>
        </authorList>
    </citation>
    <scope>NUCLEOTIDE SEQUENCE [LARGE SCALE GENOMIC DNA]</scope>
    <source>
        <strain evidence="2 3">A7024</strain>
    </source>
</reference>
<organism evidence="2 3">
    <name type="scientific">Streptomyces coryli</name>
    <dbReference type="NCBI Taxonomy" id="1128680"/>
    <lineage>
        <taxon>Bacteria</taxon>
        <taxon>Bacillati</taxon>
        <taxon>Actinomycetota</taxon>
        <taxon>Actinomycetes</taxon>
        <taxon>Kitasatosporales</taxon>
        <taxon>Streptomycetaceae</taxon>
        <taxon>Streptomyces</taxon>
    </lineage>
</organism>
<protein>
    <submittedName>
        <fullName evidence="2">Uncharacterized protein</fullName>
    </submittedName>
</protein>
<feature type="chain" id="PRO_5026208542" evidence="1">
    <location>
        <begin position="27"/>
        <end position="59"/>
    </location>
</feature>
<name>A0A6G4UE67_9ACTN</name>
<keyword evidence="1" id="KW-0732">Signal</keyword>
<dbReference type="Proteomes" id="UP000481583">
    <property type="component" value="Unassembled WGS sequence"/>
</dbReference>
<evidence type="ECO:0000313" key="3">
    <source>
        <dbReference type="Proteomes" id="UP000481583"/>
    </source>
</evidence>
<feature type="signal peptide" evidence="1">
    <location>
        <begin position="1"/>
        <end position="26"/>
    </location>
</feature>
<sequence>MDFKKISLAAVGLFAVYAIVASPAQAADLVQVLFEWISQLVKGIFDFMGDLLNQATDES</sequence>
<comment type="caution">
    <text evidence="2">The sequence shown here is derived from an EMBL/GenBank/DDBJ whole genome shotgun (WGS) entry which is preliminary data.</text>
</comment>
<keyword evidence="3" id="KW-1185">Reference proteome</keyword>
<accession>A0A6G4UE67</accession>